<proteinExistence type="predicted"/>
<evidence type="ECO:0000313" key="2">
    <source>
        <dbReference type="EMBL" id="NYH55352.1"/>
    </source>
</evidence>
<evidence type="ECO:0000313" key="3">
    <source>
        <dbReference type="Proteomes" id="UP000584931"/>
    </source>
</evidence>
<name>A0A7Z0BN93_9ACTN</name>
<dbReference type="GO" id="GO:0006313">
    <property type="term" value="P:DNA transposition"/>
    <property type="evidence" value="ECO:0007669"/>
    <property type="project" value="InterPro"/>
</dbReference>
<comment type="caution">
    <text evidence="2">The sequence shown here is derived from an EMBL/GenBank/DDBJ whole genome shotgun (WGS) entry which is preliminary data.</text>
</comment>
<feature type="domain" description="Tn3 transposase DDE" evidence="1">
    <location>
        <begin position="14"/>
        <end position="105"/>
    </location>
</feature>
<organism evidence="2 3">
    <name type="scientific">Nocardiopsis sinuspersici</name>
    <dbReference type="NCBI Taxonomy" id="501010"/>
    <lineage>
        <taxon>Bacteria</taxon>
        <taxon>Bacillati</taxon>
        <taxon>Actinomycetota</taxon>
        <taxon>Actinomycetes</taxon>
        <taxon>Streptosporangiales</taxon>
        <taxon>Nocardiopsidaceae</taxon>
        <taxon>Nocardiopsis</taxon>
    </lineage>
</organism>
<dbReference type="GO" id="GO:0004803">
    <property type="term" value="F:transposase activity"/>
    <property type="evidence" value="ECO:0007669"/>
    <property type="project" value="InterPro"/>
</dbReference>
<dbReference type="EMBL" id="JACCHL010000001">
    <property type="protein sequence ID" value="NYH55352.1"/>
    <property type="molecule type" value="Genomic_DNA"/>
</dbReference>
<sequence length="106" mass="11237">MVDAMMPRLDFPQLLMEVGARTGFPHNFTHISGADAHMDGFEVSLCALLVAEACNIGLAPVTKPGVDALTLARLQQVDQAYLRAETISSANGCLIQAQAKIGIVKA</sequence>
<dbReference type="AlphaFoldDB" id="A0A7Z0BN93"/>
<evidence type="ECO:0000259" key="1">
    <source>
        <dbReference type="Pfam" id="PF01526"/>
    </source>
</evidence>
<dbReference type="InterPro" id="IPR002513">
    <property type="entry name" value="Tn3_Tnp_DDE_dom"/>
</dbReference>
<reference evidence="2 3" key="1">
    <citation type="submission" date="2020-07" db="EMBL/GenBank/DDBJ databases">
        <title>Sequencing the genomes of 1000 actinobacteria strains.</title>
        <authorList>
            <person name="Klenk H.-P."/>
        </authorList>
    </citation>
    <scope>NUCLEOTIDE SEQUENCE [LARGE SCALE GENOMIC DNA]</scope>
    <source>
        <strain evidence="2 3">DSM 45278</strain>
    </source>
</reference>
<dbReference type="Proteomes" id="UP000584931">
    <property type="component" value="Unassembled WGS sequence"/>
</dbReference>
<gene>
    <name evidence="2" type="ORF">HNR06_004941</name>
</gene>
<dbReference type="Pfam" id="PF01526">
    <property type="entry name" value="DDE_Tnp_Tn3"/>
    <property type="match status" value="1"/>
</dbReference>
<accession>A0A7Z0BN93</accession>
<protein>
    <recommendedName>
        <fullName evidence="1">Tn3 transposase DDE domain-containing protein</fullName>
    </recommendedName>
</protein>